<evidence type="ECO:0000313" key="1">
    <source>
        <dbReference type="EMBL" id="MBX22022.1"/>
    </source>
</evidence>
<dbReference type="EMBL" id="GGEC01041538">
    <property type="protein sequence ID" value="MBX22022.1"/>
    <property type="molecule type" value="Transcribed_RNA"/>
</dbReference>
<name>A0A2P2LVL3_RHIMU</name>
<protein>
    <submittedName>
        <fullName evidence="1">Uncharacterized protein</fullName>
    </submittedName>
</protein>
<sequence length="36" mass="4195">MEASKHHLHFQKLHRKHFLGFEGAGQETTARHPNSE</sequence>
<organism evidence="1">
    <name type="scientific">Rhizophora mucronata</name>
    <name type="common">Asiatic mangrove</name>
    <dbReference type="NCBI Taxonomy" id="61149"/>
    <lineage>
        <taxon>Eukaryota</taxon>
        <taxon>Viridiplantae</taxon>
        <taxon>Streptophyta</taxon>
        <taxon>Embryophyta</taxon>
        <taxon>Tracheophyta</taxon>
        <taxon>Spermatophyta</taxon>
        <taxon>Magnoliopsida</taxon>
        <taxon>eudicotyledons</taxon>
        <taxon>Gunneridae</taxon>
        <taxon>Pentapetalae</taxon>
        <taxon>rosids</taxon>
        <taxon>fabids</taxon>
        <taxon>Malpighiales</taxon>
        <taxon>Rhizophoraceae</taxon>
        <taxon>Rhizophora</taxon>
    </lineage>
</organism>
<dbReference type="AlphaFoldDB" id="A0A2P2LVL3"/>
<reference evidence="1" key="1">
    <citation type="submission" date="2018-02" db="EMBL/GenBank/DDBJ databases">
        <title>Rhizophora mucronata_Transcriptome.</title>
        <authorList>
            <person name="Meera S.P."/>
            <person name="Sreeshan A."/>
            <person name="Augustine A."/>
        </authorList>
    </citation>
    <scope>NUCLEOTIDE SEQUENCE</scope>
    <source>
        <tissue evidence="1">Leaf</tissue>
    </source>
</reference>
<accession>A0A2P2LVL3</accession>
<proteinExistence type="predicted"/>